<evidence type="ECO:0000256" key="9">
    <source>
        <dbReference type="ARBA" id="ARBA00023177"/>
    </source>
</evidence>
<organism evidence="14 15">
    <name type="scientific">Mycolicibacter virginiensis</name>
    <dbReference type="NCBI Taxonomy" id="1795032"/>
    <lineage>
        <taxon>Bacteria</taxon>
        <taxon>Bacillati</taxon>
        <taxon>Actinomycetota</taxon>
        <taxon>Actinomycetes</taxon>
        <taxon>Mycobacteriales</taxon>
        <taxon>Mycobacteriaceae</taxon>
        <taxon>Mycolicibacter</taxon>
    </lineage>
</organism>
<name>A0A9X7IIF7_9MYCO</name>
<comment type="function">
    <text evidence="11">Involved in the uptake of ammonium/ammonia (NH(4)(+)/NH(3)).</text>
</comment>
<keyword evidence="7 12" id="KW-1133">Transmembrane helix</keyword>
<keyword evidence="5" id="KW-1003">Cell membrane</keyword>
<comment type="subcellular location">
    <subcellularLocation>
        <location evidence="1 12">Cell membrane</location>
        <topology evidence="1 12">Multi-pass membrane protein</topology>
    </subcellularLocation>
</comment>
<dbReference type="InterPro" id="IPR029020">
    <property type="entry name" value="Ammonium/urea_transptr"/>
</dbReference>
<dbReference type="GO" id="GO:0008519">
    <property type="term" value="F:ammonium channel activity"/>
    <property type="evidence" value="ECO:0007669"/>
    <property type="project" value="InterPro"/>
</dbReference>
<dbReference type="RefSeq" id="WP_065153465.1">
    <property type="nucleotide sequence ID" value="NZ_CP092430.2"/>
</dbReference>
<feature type="domain" description="Ammonium transporter AmtB-like" evidence="13">
    <location>
        <begin position="16"/>
        <end position="441"/>
    </location>
</feature>
<keyword evidence="15" id="KW-1185">Reference proteome</keyword>
<dbReference type="InterPro" id="IPR001905">
    <property type="entry name" value="Ammonium_transpt"/>
</dbReference>
<evidence type="ECO:0000256" key="8">
    <source>
        <dbReference type="ARBA" id="ARBA00023136"/>
    </source>
</evidence>
<evidence type="ECO:0000256" key="11">
    <source>
        <dbReference type="ARBA" id="ARBA00054862"/>
    </source>
</evidence>
<evidence type="ECO:0000313" key="15">
    <source>
        <dbReference type="Proteomes" id="UP000237911"/>
    </source>
</evidence>
<evidence type="ECO:0000256" key="10">
    <source>
        <dbReference type="ARBA" id="ARBA00050025"/>
    </source>
</evidence>
<dbReference type="PANTHER" id="PTHR43029">
    <property type="entry name" value="AMMONIUM TRANSPORTER MEP2"/>
    <property type="match status" value="1"/>
</dbReference>
<keyword evidence="6 12" id="KW-0812">Transmembrane</keyword>
<dbReference type="AlphaFoldDB" id="A0A9X7IIF7"/>
<evidence type="ECO:0000259" key="13">
    <source>
        <dbReference type="Pfam" id="PF00909"/>
    </source>
</evidence>
<protein>
    <recommendedName>
        <fullName evidence="10 12">Ammonium transporter</fullName>
    </recommendedName>
</protein>
<evidence type="ECO:0000256" key="6">
    <source>
        <dbReference type="ARBA" id="ARBA00022692"/>
    </source>
</evidence>
<feature type="transmembrane region" description="Helical" evidence="12">
    <location>
        <begin position="226"/>
        <end position="246"/>
    </location>
</feature>
<comment type="caution">
    <text evidence="14">The sequence shown here is derived from an EMBL/GenBank/DDBJ whole genome shotgun (WGS) entry which is preliminary data.</text>
</comment>
<comment type="similarity">
    <text evidence="2 12">Belongs to the ammonia transporter channel (TC 1.A.11.2) family.</text>
</comment>
<feature type="transmembrane region" description="Helical" evidence="12">
    <location>
        <begin position="344"/>
        <end position="370"/>
    </location>
</feature>
<keyword evidence="8 12" id="KW-0472">Membrane</keyword>
<dbReference type="GO" id="GO:0005886">
    <property type="term" value="C:plasma membrane"/>
    <property type="evidence" value="ECO:0007669"/>
    <property type="project" value="UniProtKB-SubCell"/>
</dbReference>
<dbReference type="PANTHER" id="PTHR43029:SF10">
    <property type="entry name" value="AMMONIUM TRANSPORTER MEP2"/>
    <property type="match status" value="1"/>
</dbReference>
<comment type="subunit">
    <text evidence="3">Homotrimer.</text>
</comment>
<dbReference type="FunFam" id="1.10.3430.10:FF:000007">
    <property type="entry name" value="Ammonium transporter"/>
    <property type="match status" value="1"/>
</dbReference>
<reference evidence="14 15" key="1">
    <citation type="submission" date="2018-02" db="EMBL/GenBank/DDBJ databases">
        <title>Draft genome sequence of Mycobacterium virginiense isolated from mud of a swine farm in Japan.</title>
        <authorList>
            <person name="Ohya K."/>
        </authorList>
    </citation>
    <scope>NUCLEOTIDE SEQUENCE [LARGE SCALE GENOMIC DNA]</scope>
    <source>
        <strain evidence="14 15">GF75</strain>
    </source>
</reference>
<dbReference type="EMBL" id="PUEV01000122">
    <property type="protein sequence ID" value="PQM49830.1"/>
    <property type="molecule type" value="Genomic_DNA"/>
</dbReference>
<feature type="transmembrane region" description="Helical" evidence="12">
    <location>
        <begin position="16"/>
        <end position="36"/>
    </location>
</feature>
<evidence type="ECO:0000256" key="5">
    <source>
        <dbReference type="ARBA" id="ARBA00022475"/>
    </source>
</evidence>
<gene>
    <name evidence="14" type="ORF">C5U48_23550</name>
</gene>
<accession>A0A9X7IIF7</accession>
<sequence length="493" mass="50728">MDQFPTMGVPDTGDTAWMLISAALVLLMTPGLAFFYGGMVRVKSVLNMIMMSISAMGVVTVLWVLYGFSLAFGDDVGNVAGNPTDYWGLKGLIGVNAVAADPASGTPAVEIPLVGTVPATVFVGFQMMFAIITVALISGAVADRMKFGSWLLFSALWVSVVYFPVAHWVFAFDGGTAPHGGWIANKLHAIDFAGGTAVHINAGVAALVLALILGKRQGWPALPMRPHNLPLVMLGAGLLWFGWYGFNAGSAVSANGVAGSTFITTTVATAAAMLGWLLAERIRDGHATSLGAASGIVAGLVAITPACASVDVVGALVVGAVAGVACALAVGLKYRFGFDDSLDVVGVHLVGGLVGTLLVGLVAAPTTAAIDGVSDVSPGLFYGGGFDQLWLQAIGASSVLVYSAVGTAIVALILKYTIGLRLDAEDEASGIDEAEHVQSGYDLVSTNTGSAVLAYSAEDRREDEADHRDRQAVYVGGHQDWLGGGRHSGNDGQ</sequence>
<feature type="transmembrane region" description="Helical" evidence="12">
    <location>
        <begin position="258"/>
        <end position="279"/>
    </location>
</feature>
<evidence type="ECO:0000256" key="3">
    <source>
        <dbReference type="ARBA" id="ARBA00011233"/>
    </source>
</evidence>
<evidence type="ECO:0000256" key="1">
    <source>
        <dbReference type="ARBA" id="ARBA00004651"/>
    </source>
</evidence>
<feature type="transmembrane region" description="Helical" evidence="12">
    <location>
        <begin position="192"/>
        <end position="214"/>
    </location>
</feature>
<evidence type="ECO:0000313" key="14">
    <source>
        <dbReference type="EMBL" id="PQM49830.1"/>
    </source>
</evidence>
<feature type="transmembrane region" description="Helical" evidence="12">
    <location>
        <begin position="312"/>
        <end position="332"/>
    </location>
</feature>
<evidence type="ECO:0000256" key="12">
    <source>
        <dbReference type="RuleBase" id="RU362002"/>
    </source>
</evidence>
<dbReference type="Proteomes" id="UP000237911">
    <property type="component" value="Unassembled WGS sequence"/>
</dbReference>
<keyword evidence="9 12" id="KW-0924">Ammonia transport</keyword>
<dbReference type="InterPro" id="IPR018047">
    <property type="entry name" value="Ammonium_transpt_CS"/>
</dbReference>
<evidence type="ECO:0000256" key="7">
    <source>
        <dbReference type="ARBA" id="ARBA00022989"/>
    </source>
</evidence>
<dbReference type="SUPFAM" id="SSF111352">
    <property type="entry name" value="Ammonium transporter"/>
    <property type="match status" value="1"/>
</dbReference>
<feature type="transmembrane region" description="Helical" evidence="12">
    <location>
        <begin position="117"/>
        <end position="138"/>
    </location>
</feature>
<feature type="transmembrane region" description="Helical" evidence="12">
    <location>
        <begin position="286"/>
        <end position="306"/>
    </location>
</feature>
<proteinExistence type="inferred from homology"/>
<evidence type="ECO:0000256" key="4">
    <source>
        <dbReference type="ARBA" id="ARBA00022448"/>
    </source>
</evidence>
<dbReference type="Pfam" id="PF00909">
    <property type="entry name" value="Ammonium_transp"/>
    <property type="match status" value="1"/>
</dbReference>
<dbReference type="PROSITE" id="PS01219">
    <property type="entry name" value="AMMONIUM_TRANSP"/>
    <property type="match status" value="1"/>
</dbReference>
<evidence type="ECO:0000256" key="2">
    <source>
        <dbReference type="ARBA" id="ARBA00005887"/>
    </source>
</evidence>
<feature type="transmembrane region" description="Helical" evidence="12">
    <location>
        <begin position="390"/>
        <end position="414"/>
    </location>
</feature>
<feature type="transmembrane region" description="Helical" evidence="12">
    <location>
        <begin position="48"/>
        <end position="68"/>
    </location>
</feature>
<dbReference type="InterPro" id="IPR024041">
    <property type="entry name" value="NH4_transpt_AmtB-like_dom"/>
</dbReference>
<feature type="transmembrane region" description="Helical" evidence="12">
    <location>
        <begin position="150"/>
        <end position="172"/>
    </location>
</feature>
<keyword evidence="4 12" id="KW-0813">Transport</keyword>
<dbReference type="Gene3D" id="1.10.3430.10">
    <property type="entry name" value="Ammonium transporter AmtB like domains"/>
    <property type="match status" value="1"/>
</dbReference>
<dbReference type="NCBIfam" id="TIGR00836">
    <property type="entry name" value="amt"/>
    <property type="match status" value="1"/>
</dbReference>